<evidence type="ECO:0000313" key="3">
    <source>
        <dbReference type="EMBL" id="MPM11517.1"/>
    </source>
</evidence>
<dbReference type="PANTHER" id="PTHR44068">
    <property type="entry name" value="ZGC:194242"/>
    <property type="match status" value="1"/>
</dbReference>
<dbReference type="InterPro" id="IPR050447">
    <property type="entry name" value="Erg6_SMT_methyltransf"/>
</dbReference>
<dbReference type="SUPFAM" id="SSF53335">
    <property type="entry name" value="S-adenosyl-L-methionine-dependent methyltransferases"/>
    <property type="match status" value="1"/>
</dbReference>
<dbReference type="InterPro" id="IPR013216">
    <property type="entry name" value="Methyltransf_11"/>
</dbReference>
<evidence type="ECO:0000256" key="1">
    <source>
        <dbReference type="ARBA" id="ARBA00022679"/>
    </source>
</evidence>
<dbReference type="CDD" id="cd02440">
    <property type="entry name" value="AdoMet_MTases"/>
    <property type="match status" value="1"/>
</dbReference>
<keyword evidence="1 3" id="KW-0808">Transferase</keyword>
<dbReference type="Pfam" id="PF08241">
    <property type="entry name" value="Methyltransf_11"/>
    <property type="match status" value="1"/>
</dbReference>
<organism evidence="3">
    <name type="scientific">bioreactor metagenome</name>
    <dbReference type="NCBI Taxonomy" id="1076179"/>
    <lineage>
        <taxon>unclassified sequences</taxon>
        <taxon>metagenomes</taxon>
        <taxon>ecological metagenomes</taxon>
    </lineage>
</organism>
<name>A0A644X6D9_9ZZZZ</name>
<accession>A0A644X6D9</accession>
<dbReference type="PANTHER" id="PTHR44068:SF1">
    <property type="entry name" value="HYPOTHETICAL LOC100005854"/>
    <property type="match status" value="1"/>
</dbReference>
<dbReference type="EMBL" id="VSSQ01001840">
    <property type="protein sequence ID" value="MPM11517.1"/>
    <property type="molecule type" value="Genomic_DNA"/>
</dbReference>
<feature type="domain" description="Methyltransferase type 11" evidence="2">
    <location>
        <begin position="51"/>
        <end position="149"/>
    </location>
</feature>
<dbReference type="GO" id="GO:0005783">
    <property type="term" value="C:endoplasmic reticulum"/>
    <property type="evidence" value="ECO:0007669"/>
    <property type="project" value="TreeGrafter"/>
</dbReference>
<dbReference type="EC" id="2.1.1.163" evidence="3"/>
<gene>
    <name evidence="3" type="primary">ubiE_48</name>
    <name evidence="3" type="ORF">SDC9_57863</name>
</gene>
<reference evidence="3" key="1">
    <citation type="submission" date="2019-08" db="EMBL/GenBank/DDBJ databases">
        <authorList>
            <person name="Kucharzyk K."/>
            <person name="Murdoch R.W."/>
            <person name="Higgins S."/>
            <person name="Loffler F."/>
        </authorList>
    </citation>
    <scope>NUCLEOTIDE SEQUENCE</scope>
</reference>
<proteinExistence type="predicted"/>
<evidence type="ECO:0000259" key="2">
    <source>
        <dbReference type="Pfam" id="PF08241"/>
    </source>
</evidence>
<dbReference type="GO" id="GO:0043770">
    <property type="term" value="F:demethylmenaquinone methyltransferase activity"/>
    <property type="evidence" value="ECO:0007669"/>
    <property type="project" value="UniProtKB-EC"/>
</dbReference>
<dbReference type="GO" id="GO:0003838">
    <property type="term" value="F:sterol 24-C-methyltransferase activity"/>
    <property type="evidence" value="ECO:0007669"/>
    <property type="project" value="TreeGrafter"/>
</dbReference>
<dbReference type="GO" id="GO:0032259">
    <property type="term" value="P:methylation"/>
    <property type="evidence" value="ECO:0007669"/>
    <property type="project" value="UniProtKB-KW"/>
</dbReference>
<sequence>MIKQRIVETNEGIQDGLTVVVFDRFAKGMRDKGWNNVDWFIDTGIKRGNILEIGPGPGYVGLEWLKRCPQATLTGCEISGEMIKLAEKNACDYGFESRARYLEGNCMHMPVPDASFDAVISNGSLHEWEDPGKVFHEINRVLKPGGQFCVADMRRDVNPVVKWMIYASTQPREIRPGFISSLNAAYTVKEISDVLSKSPLENVTVNKAFFGLLISGHKRLEA</sequence>
<dbReference type="AlphaFoldDB" id="A0A644X6D9"/>
<keyword evidence="3" id="KW-0489">Methyltransferase</keyword>
<comment type="caution">
    <text evidence="3">The sequence shown here is derived from an EMBL/GenBank/DDBJ whole genome shotgun (WGS) entry which is preliminary data.</text>
</comment>
<keyword evidence="3" id="KW-0830">Ubiquinone</keyword>
<protein>
    <submittedName>
        <fullName evidence="3">Ubiquinone/menaquinone biosynthesis C-methyltransferase UbiE</fullName>
        <ecNumber evidence="3">2.1.1.163</ecNumber>
    </submittedName>
</protein>
<dbReference type="GO" id="GO:0016126">
    <property type="term" value="P:sterol biosynthetic process"/>
    <property type="evidence" value="ECO:0007669"/>
    <property type="project" value="TreeGrafter"/>
</dbReference>
<dbReference type="InterPro" id="IPR029063">
    <property type="entry name" value="SAM-dependent_MTases_sf"/>
</dbReference>
<dbReference type="Gene3D" id="3.40.50.150">
    <property type="entry name" value="Vaccinia Virus protein VP39"/>
    <property type="match status" value="1"/>
</dbReference>